<evidence type="ECO:0000256" key="3">
    <source>
        <dbReference type="ARBA" id="ARBA00022448"/>
    </source>
</evidence>
<keyword evidence="6 15" id="KW-1133">Transmembrane helix</keyword>
<feature type="transmembrane region" description="Helical" evidence="15">
    <location>
        <begin position="190"/>
        <end position="208"/>
    </location>
</feature>
<evidence type="ECO:0000256" key="7">
    <source>
        <dbReference type="ARBA" id="ARBA00023053"/>
    </source>
</evidence>
<feature type="transmembrane region" description="Helical" evidence="15">
    <location>
        <begin position="14"/>
        <end position="33"/>
    </location>
</feature>
<feature type="region of interest" description="Disordered" evidence="14">
    <location>
        <begin position="583"/>
        <end position="645"/>
    </location>
</feature>
<keyword evidence="11" id="KW-0739">Sodium transport</keyword>
<sequence length="645" mass="71105">MAAEAANLFTWPDYLVMGIMLLLSAGIGFYYAFTGGKQKTTREYLMADQNMHWFPVSCSLLAGFISSSALLGLPGEIYSFGTVFLLSYIFKPIGVVLALVLFLPIFKRLKIISVYEYIEMRYGKVLKYIMLVTGLINWLLYATLTIYGPALSISVVTGMNIWLAILSVALVGILYTVIGGLKAVVWADTLQLVVMVFGVIFIITYGSIQGGGFQEILEVNKLSGRMDILEPSKYLDFDPRVRHTLWGLGVHGIIFLMTAYGYTPQSTQRAIALKSNKDMIIAYSVCAIGTIMFGVLCSMLGLVIFAHNRYCDPVKNGDVFTKDQLYPLYVMQVFGHLPGLPGFVLSSVFCASLSTVSSVLNSGAAILLSDCVKPFRPHMSDRSATMISKILSLLLGVVSVILTVFARYFGTSLLSMGLTFGGIFGGSMFATFTMGIFMPVINNRGAIIGYIVGSLYAAWLGFGRLVHKPYVYEYPVSTEGCNITDADALSNLTSPVYDPSSWDIKSHYRSGVEALYDISYLWVGAGGSLVTLIVAFVFSLILGKSDDKLIDRKLLSPLLFHGCCWIPNRWKRLIDMGSNLTQQRDTEKIDRTESMSSEPKDGKINLALETDEDSVHQYNIKSSEETTSSTSHHVDDNEESMSSRL</sequence>
<name>A0A7J7J851_BUGNE</name>
<protein>
    <recommendedName>
        <fullName evidence="18">SLC5A6</fullName>
    </recommendedName>
</protein>
<dbReference type="EMBL" id="VXIV02002851">
    <property type="protein sequence ID" value="KAF6022439.1"/>
    <property type="molecule type" value="Genomic_DNA"/>
</dbReference>
<proteinExistence type="inferred from homology"/>
<dbReference type="PANTHER" id="PTHR42985:SF40">
    <property type="entry name" value="LD47995P-RELATED"/>
    <property type="match status" value="1"/>
</dbReference>
<dbReference type="PANTHER" id="PTHR42985">
    <property type="entry name" value="SODIUM-COUPLED MONOCARBOXYLATE TRANSPORTER"/>
    <property type="match status" value="1"/>
</dbReference>
<keyword evidence="3" id="KW-0813">Transport</keyword>
<dbReference type="InterPro" id="IPR001734">
    <property type="entry name" value="Na/solute_symporter"/>
</dbReference>
<evidence type="ECO:0000256" key="2">
    <source>
        <dbReference type="ARBA" id="ARBA00006434"/>
    </source>
</evidence>
<dbReference type="Proteomes" id="UP000593567">
    <property type="component" value="Unassembled WGS sequence"/>
</dbReference>
<feature type="transmembrane region" description="Helical" evidence="15">
    <location>
        <begin position="520"/>
        <end position="543"/>
    </location>
</feature>
<keyword evidence="8" id="KW-0406">Ion transport</keyword>
<dbReference type="PROSITE" id="PS00456">
    <property type="entry name" value="NA_SOLUT_SYMP_1"/>
    <property type="match status" value="1"/>
</dbReference>
<evidence type="ECO:0000256" key="4">
    <source>
        <dbReference type="ARBA" id="ARBA00022475"/>
    </source>
</evidence>
<feature type="transmembrane region" description="Helical" evidence="15">
    <location>
        <begin position="343"/>
        <end position="369"/>
    </location>
</feature>
<feature type="transmembrane region" description="Helical" evidence="15">
    <location>
        <begin position="390"/>
        <end position="410"/>
    </location>
</feature>
<dbReference type="GO" id="GO:0015075">
    <property type="term" value="F:monoatomic ion transmembrane transporter activity"/>
    <property type="evidence" value="ECO:0007669"/>
    <property type="project" value="UniProtKB-ARBA"/>
</dbReference>
<comment type="subcellular location">
    <subcellularLocation>
        <location evidence="1">Cell membrane</location>
        <topology evidence="1">Multi-pass membrane protein</topology>
    </subcellularLocation>
</comment>
<feature type="transmembrane region" description="Helical" evidence="15">
    <location>
        <begin position="416"/>
        <end position="440"/>
    </location>
</feature>
<evidence type="ECO:0000256" key="13">
    <source>
        <dbReference type="RuleBase" id="RU362091"/>
    </source>
</evidence>
<evidence type="ECO:0000256" key="12">
    <source>
        <dbReference type="ARBA" id="ARBA00036099"/>
    </source>
</evidence>
<dbReference type="Pfam" id="PF00474">
    <property type="entry name" value="SSF"/>
    <property type="match status" value="1"/>
</dbReference>
<evidence type="ECO:0000256" key="11">
    <source>
        <dbReference type="ARBA" id="ARBA00023201"/>
    </source>
</evidence>
<feature type="transmembrane region" description="Helical" evidence="15">
    <location>
        <begin position="125"/>
        <end position="147"/>
    </location>
</feature>
<evidence type="ECO:0000256" key="5">
    <source>
        <dbReference type="ARBA" id="ARBA00022692"/>
    </source>
</evidence>
<accession>A0A7J7J851</accession>
<dbReference type="NCBIfam" id="TIGR00813">
    <property type="entry name" value="sss"/>
    <property type="match status" value="1"/>
</dbReference>
<reference evidence="16" key="1">
    <citation type="submission" date="2020-06" db="EMBL/GenBank/DDBJ databases">
        <title>Draft genome of Bugula neritina, a colonial animal packing powerful symbionts and potential medicines.</title>
        <authorList>
            <person name="Rayko M."/>
        </authorList>
    </citation>
    <scope>NUCLEOTIDE SEQUENCE [LARGE SCALE GENOMIC DNA]</scope>
    <source>
        <strain evidence="16">Kwan_BN1</strain>
    </source>
</reference>
<comment type="catalytic activity">
    <reaction evidence="12">
        <text>iodide(out) + 2 Na(+)(out) = iodide(in) + 2 Na(+)(in)</text>
        <dbReference type="Rhea" id="RHEA:71207"/>
        <dbReference type="ChEBI" id="CHEBI:16382"/>
        <dbReference type="ChEBI" id="CHEBI:29101"/>
    </reaction>
</comment>
<dbReference type="AlphaFoldDB" id="A0A7J7J851"/>
<dbReference type="GO" id="GO:0006814">
    <property type="term" value="P:sodium ion transport"/>
    <property type="evidence" value="ECO:0007669"/>
    <property type="project" value="UniProtKB-KW"/>
</dbReference>
<evidence type="ECO:0000256" key="6">
    <source>
        <dbReference type="ARBA" id="ARBA00022989"/>
    </source>
</evidence>
<evidence type="ECO:0000256" key="1">
    <source>
        <dbReference type="ARBA" id="ARBA00004651"/>
    </source>
</evidence>
<dbReference type="PROSITE" id="PS50283">
    <property type="entry name" value="NA_SOLUT_SYMP_3"/>
    <property type="match status" value="1"/>
</dbReference>
<keyword evidence="4" id="KW-1003">Cell membrane</keyword>
<dbReference type="InterPro" id="IPR051163">
    <property type="entry name" value="Sodium:Solute_Symporter_SSF"/>
</dbReference>
<evidence type="ECO:0008006" key="18">
    <source>
        <dbReference type="Google" id="ProtNLM"/>
    </source>
</evidence>
<comment type="caution">
    <text evidence="16">The sequence shown here is derived from an EMBL/GenBank/DDBJ whole genome shotgun (WGS) entry which is preliminary data.</text>
</comment>
<dbReference type="GO" id="GO:0098660">
    <property type="term" value="P:inorganic ion transmembrane transport"/>
    <property type="evidence" value="ECO:0007669"/>
    <property type="project" value="UniProtKB-ARBA"/>
</dbReference>
<evidence type="ECO:0000313" key="17">
    <source>
        <dbReference type="Proteomes" id="UP000593567"/>
    </source>
</evidence>
<feature type="compositionally biased region" description="Basic and acidic residues" evidence="14">
    <location>
        <begin position="584"/>
        <end position="603"/>
    </location>
</feature>
<keyword evidence="17" id="KW-1185">Reference proteome</keyword>
<evidence type="ECO:0000256" key="14">
    <source>
        <dbReference type="SAM" id="MobiDB-lite"/>
    </source>
</evidence>
<feature type="transmembrane region" description="Helical" evidence="15">
    <location>
        <begin position="244"/>
        <end position="262"/>
    </location>
</feature>
<dbReference type="GO" id="GO:0005886">
    <property type="term" value="C:plasma membrane"/>
    <property type="evidence" value="ECO:0007669"/>
    <property type="project" value="UniProtKB-SubCell"/>
</dbReference>
<dbReference type="InterPro" id="IPR038377">
    <property type="entry name" value="Na/Glc_symporter_sf"/>
</dbReference>
<evidence type="ECO:0000256" key="8">
    <source>
        <dbReference type="ARBA" id="ARBA00023065"/>
    </source>
</evidence>
<feature type="transmembrane region" description="Helical" evidence="15">
    <location>
        <begin position="282"/>
        <end position="306"/>
    </location>
</feature>
<feature type="transmembrane region" description="Helical" evidence="15">
    <location>
        <begin position="159"/>
        <end position="178"/>
    </location>
</feature>
<evidence type="ECO:0000256" key="10">
    <source>
        <dbReference type="ARBA" id="ARBA00023180"/>
    </source>
</evidence>
<comment type="similarity">
    <text evidence="2 13">Belongs to the sodium:solute symporter (SSF) (TC 2.A.21) family.</text>
</comment>
<organism evidence="16 17">
    <name type="scientific">Bugula neritina</name>
    <name type="common">Brown bryozoan</name>
    <name type="synonym">Sertularia neritina</name>
    <dbReference type="NCBI Taxonomy" id="10212"/>
    <lineage>
        <taxon>Eukaryota</taxon>
        <taxon>Metazoa</taxon>
        <taxon>Spiralia</taxon>
        <taxon>Lophotrochozoa</taxon>
        <taxon>Bryozoa</taxon>
        <taxon>Gymnolaemata</taxon>
        <taxon>Cheilostomatida</taxon>
        <taxon>Flustrina</taxon>
        <taxon>Buguloidea</taxon>
        <taxon>Bugulidae</taxon>
        <taxon>Bugula</taxon>
    </lineage>
</organism>
<dbReference type="GO" id="GO:0015293">
    <property type="term" value="F:symporter activity"/>
    <property type="evidence" value="ECO:0007669"/>
    <property type="project" value="TreeGrafter"/>
</dbReference>
<keyword evidence="7" id="KW-0915">Sodium</keyword>
<feature type="transmembrane region" description="Helical" evidence="15">
    <location>
        <begin position="53"/>
        <end position="73"/>
    </location>
</feature>
<keyword evidence="9 15" id="KW-0472">Membrane</keyword>
<dbReference type="Gene3D" id="1.20.1730.10">
    <property type="entry name" value="Sodium/glucose cotransporter"/>
    <property type="match status" value="1"/>
</dbReference>
<evidence type="ECO:0000256" key="15">
    <source>
        <dbReference type="SAM" id="Phobius"/>
    </source>
</evidence>
<dbReference type="OrthoDB" id="6132759at2759"/>
<keyword evidence="10" id="KW-0325">Glycoprotein</keyword>
<gene>
    <name evidence="16" type="ORF">EB796_019258</name>
</gene>
<feature type="transmembrane region" description="Helical" evidence="15">
    <location>
        <begin position="85"/>
        <end position="105"/>
    </location>
</feature>
<evidence type="ECO:0000313" key="16">
    <source>
        <dbReference type="EMBL" id="KAF6022439.1"/>
    </source>
</evidence>
<keyword evidence="5 15" id="KW-0812">Transmembrane</keyword>
<dbReference type="InterPro" id="IPR018212">
    <property type="entry name" value="Na/solute_symporter_CS"/>
</dbReference>
<feature type="transmembrane region" description="Helical" evidence="15">
    <location>
        <begin position="447"/>
        <end position="466"/>
    </location>
</feature>
<evidence type="ECO:0000256" key="9">
    <source>
        <dbReference type="ARBA" id="ARBA00023136"/>
    </source>
</evidence>